<proteinExistence type="predicted"/>
<organism evidence="2">
    <name type="scientific">Arundo donax</name>
    <name type="common">Giant reed</name>
    <name type="synonym">Donax arundinaceus</name>
    <dbReference type="NCBI Taxonomy" id="35708"/>
    <lineage>
        <taxon>Eukaryota</taxon>
        <taxon>Viridiplantae</taxon>
        <taxon>Streptophyta</taxon>
        <taxon>Embryophyta</taxon>
        <taxon>Tracheophyta</taxon>
        <taxon>Spermatophyta</taxon>
        <taxon>Magnoliopsida</taxon>
        <taxon>Liliopsida</taxon>
        <taxon>Poales</taxon>
        <taxon>Poaceae</taxon>
        <taxon>PACMAD clade</taxon>
        <taxon>Arundinoideae</taxon>
        <taxon>Arundineae</taxon>
        <taxon>Arundo</taxon>
    </lineage>
</organism>
<evidence type="ECO:0000256" key="1">
    <source>
        <dbReference type="SAM" id="MobiDB-lite"/>
    </source>
</evidence>
<dbReference type="AlphaFoldDB" id="A0A0A8ZXM5"/>
<accession>A0A0A8ZXM5</accession>
<evidence type="ECO:0000313" key="2">
    <source>
        <dbReference type="EMBL" id="JAD42498.1"/>
    </source>
</evidence>
<feature type="compositionally biased region" description="Low complexity" evidence="1">
    <location>
        <begin position="18"/>
        <end position="35"/>
    </location>
</feature>
<sequence>MAAGSRTQLSPQAAPFFPCSTPSSLPCAASAAPGM</sequence>
<name>A0A0A8ZXM5_ARUDO</name>
<feature type="compositionally biased region" description="Polar residues" evidence="1">
    <location>
        <begin position="1"/>
        <end position="11"/>
    </location>
</feature>
<reference evidence="2" key="1">
    <citation type="submission" date="2014-09" db="EMBL/GenBank/DDBJ databases">
        <authorList>
            <person name="Magalhaes I.L.F."/>
            <person name="Oliveira U."/>
            <person name="Santos F.R."/>
            <person name="Vidigal T.H.D.A."/>
            <person name="Brescovit A.D."/>
            <person name="Santos A.J."/>
        </authorList>
    </citation>
    <scope>NUCLEOTIDE SEQUENCE</scope>
    <source>
        <tissue evidence="2">Shoot tissue taken approximately 20 cm above the soil surface</tissue>
    </source>
</reference>
<feature type="region of interest" description="Disordered" evidence="1">
    <location>
        <begin position="1"/>
        <end position="35"/>
    </location>
</feature>
<protein>
    <submittedName>
        <fullName evidence="2">Uncharacterized protein</fullName>
    </submittedName>
</protein>
<reference evidence="2" key="2">
    <citation type="journal article" date="2015" name="Data Brief">
        <title>Shoot transcriptome of the giant reed, Arundo donax.</title>
        <authorList>
            <person name="Barrero R.A."/>
            <person name="Guerrero F.D."/>
            <person name="Moolhuijzen P."/>
            <person name="Goolsby J.A."/>
            <person name="Tidwell J."/>
            <person name="Bellgard S.E."/>
            <person name="Bellgard M.I."/>
        </authorList>
    </citation>
    <scope>NUCLEOTIDE SEQUENCE</scope>
    <source>
        <tissue evidence="2">Shoot tissue taken approximately 20 cm above the soil surface</tissue>
    </source>
</reference>
<dbReference type="EMBL" id="GBRH01255397">
    <property type="protein sequence ID" value="JAD42498.1"/>
    <property type="molecule type" value="Transcribed_RNA"/>
</dbReference>